<dbReference type="OMA" id="KACYLHE"/>
<dbReference type="InParanoid" id="W5MNH0"/>
<dbReference type="Proteomes" id="UP000018468">
    <property type="component" value="Linkage group LG11"/>
</dbReference>
<protein>
    <recommendedName>
        <fullName evidence="4">Leucine-rich repeat-containing protein 14B</fullName>
    </recommendedName>
</protein>
<dbReference type="GeneTree" id="ENSGT01030000234531"/>
<dbReference type="PANTHER" id="PTHR14224:SF27">
    <property type="entry name" value="LEUCINE-RICH REPEAT-CONTAINING PROTEIN 14B"/>
    <property type="match status" value="1"/>
</dbReference>
<dbReference type="eggNOG" id="ENOG502QWSJ">
    <property type="taxonomic scope" value="Eukaryota"/>
</dbReference>
<dbReference type="AlphaFoldDB" id="W5MNH0"/>
<dbReference type="FunCoup" id="W5MNH0">
    <property type="interactions" value="774"/>
</dbReference>
<keyword evidence="6" id="KW-1185">Reference proteome</keyword>
<dbReference type="PANTHER" id="PTHR14224">
    <property type="entry name" value="SIMILAR TO PREFERENTIALLY EXPRESSED ANTIGEN IN MELANOMA-LIKE 3"/>
    <property type="match status" value="1"/>
</dbReference>
<keyword evidence="2" id="KW-0433">Leucine-rich repeat</keyword>
<dbReference type="FunFam" id="3.80.10.10:FF:000313">
    <property type="entry name" value="Leucine rich repeat containing 14B"/>
    <property type="match status" value="1"/>
</dbReference>
<evidence type="ECO:0000256" key="2">
    <source>
        <dbReference type="ARBA" id="ARBA00022614"/>
    </source>
</evidence>
<reference evidence="6" key="1">
    <citation type="submission" date="2011-12" db="EMBL/GenBank/DDBJ databases">
        <title>The Draft Genome of Lepisosteus oculatus.</title>
        <authorList>
            <consortium name="The Broad Institute Genome Assembly &amp; Analysis Group"/>
            <consortium name="Computational R&amp;D Group"/>
            <consortium name="and Sequencing Platform"/>
            <person name="Di Palma F."/>
            <person name="Alfoldi J."/>
            <person name="Johnson J."/>
            <person name="Berlin A."/>
            <person name="Gnerre S."/>
            <person name="Jaffe D."/>
            <person name="MacCallum I."/>
            <person name="Young S."/>
            <person name="Walker B.J."/>
            <person name="Lander E.S."/>
            <person name="Lindblad-Toh K."/>
        </authorList>
    </citation>
    <scope>NUCLEOTIDE SEQUENCE [LARGE SCALE GENOMIC DNA]</scope>
</reference>
<dbReference type="Gene3D" id="3.80.10.10">
    <property type="entry name" value="Ribonuclease Inhibitor"/>
    <property type="match status" value="1"/>
</dbReference>
<evidence type="ECO:0000256" key="1">
    <source>
        <dbReference type="ARBA" id="ARBA00009552"/>
    </source>
</evidence>
<dbReference type="Ensembl" id="ENSLOCT00000009941.1">
    <property type="protein sequence ID" value="ENSLOCP00000009929.1"/>
    <property type="gene ID" value="ENSLOCG00000008169.1"/>
</dbReference>
<evidence type="ECO:0000313" key="6">
    <source>
        <dbReference type="Proteomes" id="UP000018468"/>
    </source>
</evidence>
<evidence type="ECO:0000256" key="3">
    <source>
        <dbReference type="ARBA" id="ARBA00022737"/>
    </source>
</evidence>
<comment type="similarity">
    <text evidence="1">Belongs to the PRAME family. LRRC14 subfamily.</text>
</comment>
<sequence>MKTLKFLSAVSFVQNSQNAQQNLQCISHNLYGLLFKASYLEEKADVIHDLVQNWPLTELNLGKLLGKTVDCEEDLTGWTCRGCLEACLNGLKDYVLSSSTTYAKILRSVDLTGIKDVEHQFCKCKTSLGKWARTEMVARICYDLLVALQSEKIHLSVFDISIDIAMYIFVTSRSYEIVVQALLLRCHCPLKIRCVGFRADSLALTKLFYIIKLVEPLSLQKLEIVHNVPLEMTHVEVLLSHVSFSKLRSLTLPAKTFDVRRMGPNDEGVLSHIGELLSHLTHLVELQIAFSTLTGRIRKLLSPLNTPLQLLEVASCGLNHADMAYLANSIHAEHLESLDLSGHDVTSLFPSTFFKLLIRASLTLKSLTLEECNIEDSHVNMMIQALLPCRKLREFKFLGNPLSSRALRHLFTVFPDFPVLRYIEFPVPRDCYPDSVAYPLDEASLVRYDKRKYEEIRAELLFILLQANRGDIVASTPLFGTFDPDIHETSSELGVFMLQSFRDALTHFMESISPLAETKGPPVFRGSQYAF</sequence>
<name>W5MNH0_LEPOC</name>
<dbReference type="InterPro" id="IPR050694">
    <property type="entry name" value="LRRC14/PRAME"/>
</dbReference>
<reference evidence="5" key="2">
    <citation type="submission" date="2025-08" db="UniProtKB">
        <authorList>
            <consortium name="Ensembl"/>
        </authorList>
    </citation>
    <scope>IDENTIFICATION</scope>
</reference>
<dbReference type="Bgee" id="ENSLOCG00000008169">
    <property type="expression patterns" value="Expressed in muscle tissue and 5 other cell types or tissues"/>
</dbReference>
<dbReference type="SUPFAM" id="SSF52047">
    <property type="entry name" value="RNI-like"/>
    <property type="match status" value="1"/>
</dbReference>
<proteinExistence type="inferred from homology"/>
<evidence type="ECO:0000256" key="4">
    <source>
        <dbReference type="ARBA" id="ARBA00067566"/>
    </source>
</evidence>
<dbReference type="EMBL" id="AHAT01020250">
    <property type="status" value="NOT_ANNOTATED_CDS"/>
    <property type="molecule type" value="Genomic_DNA"/>
</dbReference>
<dbReference type="HOGENOM" id="CLU_039635_0_0_1"/>
<evidence type="ECO:0000313" key="5">
    <source>
        <dbReference type="Ensembl" id="ENSLOCP00000009929.1"/>
    </source>
</evidence>
<keyword evidence="3" id="KW-0677">Repeat</keyword>
<dbReference type="InterPro" id="IPR032675">
    <property type="entry name" value="LRR_dom_sf"/>
</dbReference>
<organism evidence="5 6">
    <name type="scientific">Lepisosteus oculatus</name>
    <name type="common">Spotted gar</name>
    <dbReference type="NCBI Taxonomy" id="7918"/>
    <lineage>
        <taxon>Eukaryota</taxon>
        <taxon>Metazoa</taxon>
        <taxon>Chordata</taxon>
        <taxon>Craniata</taxon>
        <taxon>Vertebrata</taxon>
        <taxon>Euteleostomi</taxon>
        <taxon>Actinopterygii</taxon>
        <taxon>Neopterygii</taxon>
        <taxon>Holostei</taxon>
        <taxon>Semionotiformes</taxon>
        <taxon>Lepisosteidae</taxon>
        <taxon>Lepisosteus</taxon>
    </lineage>
</organism>
<dbReference type="STRING" id="7918.ENSLOCP00000009929"/>
<accession>W5MNH0</accession>
<reference evidence="5" key="3">
    <citation type="submission" date="2025-09" db="UniProtKB">
        <authorList>
            <consortium name="Ensembl"/>
        </authorList>
    </citation>
    <scope>IDENTIFICATION</scope>
</reference>